<dbReference type="Gene3D" id="1.10.1740.10">
    <property type="match status" value="1"/>
</dbReference>
<gene>
    <name evidence="8" type="ORF">CPT03_22615</name>
</gene>
<dbReference type="InterPro" id="IPR013324">
    <property type="entry name" value="RNA_pol_sigma_r3/r4-like"/>
</dbReference>
<accession>A0A2D1UBR3</accession>
<dbReference type="AlphaFoldDB" id="A0A2D1UBR3"/>
<dbReference type="NCBIfam" id="TIGR02937">
    <property type="entry name" value="sigma70-ECF"/>
    <property type="match status" value="1"/>
</dbReference>
<keyword evidence="5" id="KW-0472">Membrane</keyword>
<dbReference type="InterPro" id="IPR039425">
    <property type="entry name" value="RNA_pol_sigma-70-like"/>
</dbReference>
<dbReference type="CDD" id="cd06171">
    <property type="entry name" value="Sigma70_r4"/>
    <property type="match status" value="1"/>
</dbReference>
<dbReference type="InterPro" id="IPR013249">
    <property type="entry name" value="RNA_pol_sigma70_r4_t2"/>
</dbReference>
<organism evidence="8 9">
    <name type="scientific">Pedobacter ginsengisoli</name>
    <dbReference type="NCBI Taxonomy" id="363852"/>
    <lineage>
        <taxon>Bacteria</taxon>
        <taxon>Pseudomonadati</taxon>
        <taxon>Bacteroidota</taxon>
        <taxon>Sphingobacteriia</taxon>
        <taxon>Sphingobacteriales</taxon>
        <taxon>Sphingobacteriaceae</taxon>
        <taxon>Pedobacter</taxon>
    </lineage>
</organism>
<dbReference type="OrthoDB" id="659569at2"/>
<dbReference type="EMBL" id="CP024091">
    <property type="protein sequence ID" value="ATP59056.1"/>
    <property type="molecule type" value="Genomic_DNA"/>
</dbReference>
<dbReference type="InterPro" id="IPR013325">
    <property type="entry name" value="RNA_pol_sigma_r2"/>
</dbReference>
<feature type="domain" description="RNA polymerase sigma factor 70 region 4 type 2" evidence="7">
    <location>
        <begin position="125"/>
        <end position="174"/>
    </location>
</feature>
<dbReference type="SUPFAM" id="SSF88946">
    <property type="entry name" value="Sigma2 domain of RNA polymerase sigma factors"/>
    <property type="match status" value="1"/>
</dbReference>
<feature type="domain" description="RNA polymerase sigma-70 region 2" evidence="6">
    <location>
        <begin position="28"/>
        <end position="93"/>
    </location>
</feature>
<evidence type="ECO:0000256" key="1">
    <source>
        <dbReference type="ARBA" id="ARBA00010641"/>
    </source>
</evidence>
<dbReference type="KEGG" id="pgs:CPT03_22615"/>
<dbReference type="Proteomes" id="UP000223749">
    <property type="component" value="Chromosome"/>
</dbReference>
<keyword evidence="3" id="KW-0731">Sigma factor</keyword>
<dbReference type="InterPro" id="IPR007627">
    <property type="entry name" value="RNA_pol_sigma70_r2"/>
</dbReference>
<dbReference type="RefSeq" id="WP_099440928.1">
    <property type="nucleotide sequence ID" value="NZ_CP024091.1"/>
</dbReference>
<keyword evidence="5" id="KW-0812">Transmembrane</keyword>
<evidence type="ECO:0000256" key="2">
    <source>
        <dbReference type="ARBA" id="ARBA00023015"/>
    </source>
</evidence>
<feature type="transmembrane region" description="Helical" evidence="5">
    <location>
        <begin position="176"/>
        <end position="194"/>
    </location>
</feature>
<sequence length="196" mass="22646">MNLNSEFSDYQLIQLVKAGDHNAFSEIYNRYWGILYGHCLKMLKDEAEAQDVVQDLFMSLWAKSAELDVKTNLLGYLYITGRHKVLNTIRKRKTSDKFIEALGAYAATNNDSVIDQINERELAAAIEAEIKNLPQKMREVFEYSRKEYLSHREIADQLGISDKTVKKQVANAIRILRLRLTVPATLLIMVTWYLNK</sequence>
<protein>
    <submittedName>
        <fullName evidence="8">RNA polymerase subunit sigma-70</fullName>
    </submittedName>
</protein>
<reference evidence="8 9" key="1">
    <citation type="submission" date="2017-10" db="EMBL/GenBank/DDBJ databases">
        <title>Whole genome of Pedobacter ginsengisoli T01R-27 isolated from tomato rhizosphere.</title>
        <authorList>
            <person name="Weon H.-Y."/>
            <person name="Lee S.A."/>
            <person name="Sang M.K."/>
            <person name="Song J."/>
        </authorList>
    </citation>
    <scope>NUCLEOTIDE SEQUENCE [LARGE SCALE GENOMIC DNA]</scope>
    <source>
        <strain evidence="8 9">T01R-27</strain>
    </source>
</reference>
<evidence type="ECO:0000259" key="6">
    <source>
        <dbReference type="Pfam" id="PF04542"/>
    </source>
</evidence>
<keyword evidence="2" id="KW-0805">Transcription regulation</keyword>
<proteinExistence type="inferred from homology"/>
<dbReference type="SUPFAM" id="SSF88659">
    <property type="entry name" value="Sigma3 and sigma4 domains of RNA polymerase sigma factors"/>
    <property type="match status" value="1"/>
</dbReference>
<evidence type="ECO:0000313" key="9">
    <source>
        <dbReference type="Proteomes" id="UP000223749"/>
    </source>
</evidence>
<dbReference type="Pfam" id="PF08281">
    <property type="entry name" value="Sigma70_r4_2"/>
    <property type="match status" value="1"/>
</dbReference>
<evidence type="ECO:0000256" key="3">
    <source>
        <dbReference type="ARBA" id="ARBA00023082"/>
    </source>
</evidence>
<name>A0A2D1UBR3_9SPHI</name>
<evidence type="ECO:0000256" key="5">
    <source>
        <dbReference type="SAM" id="Phobius"/>
    </source>
</evidence>
<keyword evidence="4" id="KW-0804">Transcription</keyword>
<comment type="similarity">
    <text evidence="1">Belongs to the sigma-70 factor family. ECF subfamily.</text>
</comment>
<dbReference type="InterPro" id="IPR014284">
    <property type="entry name" value="RNA_pol_sigma-70_dom"/>
</dbReference>
<dbReference type="PANTHER" id="PTHR43133">
    <property type="entry name" value="RNA POLYMERASE ECF-TYPE SIGMA FACTO"/>
    <property type="match status" value="1"/>
</dbReference>
<evidence type="ECO:0000259" key="7">
    <source>
        <dbReference type="Pfam" id="PF08281"/>
    </source>
</evidence>
<dbReference type="PANTHER" id="PTHR43133:SF46">
    <property type="entry name" value="RNA POLYMERASE SIGMA-70 FACTOR ECF SUBFAMILY"/>
    <property type="match status" value="1"/>
</dbReference>
<dbReference type="Gene3D" id="1.10.10.10">
    <property type="entry name" value="Winged helix-like DNA-binding domain superfamily/Winged helix DNA-binding domain"/>
    <property type="match status" value="1"/>
</dbReference>
<dbReference type="GO" id="GO:0003677">
    <property type="term" value="F:DNA binding"/>
    <property type="evidence" value="ECO:0007669"/>
    <property type="project" value="InterPro"/>
</dbReference>
<dbReference type="NCBIfam" id="TIGR02985">
    <property type="entry name" value="Sig70_bacteroi1"/>
    <property type="match status" value="1"/>
</dbReference>
<dbReference type="Pfam" id="PF04542">
    <property type="entry name" value="Sigma70_r2"/>
    <property type="match status" value="1"/>
</dbReference>
<dbReference type="GO" id="GO:0016987">
    <property type="term" value="F:sigma factor activity"/>
    <property type="evidence" value="ECO:0007669"/>
    <property type="project" value="UniProtKB-KW"/>
</dbReference>
<evidence type="ECO:0000256" key="4">
    <source>
        <dbReference type="ARBA" id="ARBA00023163"/>
    </source>
</evidence>
<dbReference type="InterPro" id="IPR036388">
    <property type="entry name" value="WH-like_DNA-bd_sf"/>
</dbReference>
<keyword evidence="5" id="KW-1133">Transmembrane helix</keyword>
<evidence type="ECO:0000313" key="8">
    <source>
        <dbReference type="EMBL" id="ATP59056.1"/>
    </source>
</evidence>
<keyword evidence="9" id="KW-1185">Reference proteome</keyword>
<dbReference type="GO" id="GO:0006352">
    <property type="term" value="P:DNA-templated transcription initiation"/>
    <property type="evidence" value="ECO:0007669"/>
    <property type="project" value="InterPro"/>
</dbReference>
<dbReference type="InterPro" id="IPR014327">
    <property type="entry name" value="RNA_pol_sigma70_bacteroid"/>
</dbReference>